<evidence type="ECO:0000313" key="1">
    <source>
        <dbReference type="EMBL" id="CAD6269291.1"/>
    </source>
</evidence>
<evidence type="ECO:0000313" key="2">
    <source>
        <dbReference type="Proteomes" id="UP000604825"/>
    </source>
</evidence>
<keyword evidence="2" id="KW-1185">Reference proteome</keyword>
<proteinExistence type="predicted"/>
<sequence>MADVEDSSSSATPDPNLARNVREKVAQGEHMELVDAAMAVAVDDEEAVKTVVKVALCCIQHERDMRPTGQACKMWWICSKAGSPLISGQRPVVHHLLLL</sequence>
<reference evidence="1" key="1">
    <citation type="submission" date="2020-10" db="EMBL/GenBank/DDBJ databases">
        <authorList>
            <person name="Han B."/>
            <person name="Lu T."/>
            <person name="Zhao Q."/>
            <person name="Huang X."/>
            <person name="Zhao Y."/>
        </authorList>
    </citation>
    <scope>NUCLEOTIDE SEQUENCE</scope>
</reference>
<dbReference type="EMBL" id="CAJGYO010000015">
    <property type="protein sequence ID" value="CAD6269291.1"/>
    <property type="molecule type" value="Genomic_DNA"/>
</dbReference>
<gene>
    <name evidence="1" type="ORF">NCGR_LOCUS52595</name>
</gene>
<dbReference type="AlphaFoldDB" id="A0A811RH39"/>
<dbReference type="Proteomes" id="UP000604825">
    <property type="component" value="Unassembled WGS sequence"/>
</dbReference>
<name>A0A811RH39_9POAL</name>
<protein>
    <submittedName>
        <fullName evidence="1">Uncharacterized protein</fullName>
    </submittedName>
</protein>
<organism evidence="1 2">
    <name type="scientific">Miscanthus lutarioriparius</name>
    <dbReference type="NCBI Taxonomy" id="422564"/>
    <lineage>
        <taxon>Eukaryota</taxon>
        <taxon>Viridiplantae</taxon>
        <taxon>Streptophyta</taxon>
        <taxon>Embryophyta</taxon>
        <taxon>Tracheophyta</taxon>
        <taxon>Spermatophyta</taxon>
        <taxon>Magnoliopsida</taxon>
        <taxon>Liliopsida</taxon>
        <taxon>Poales</taxon>
        <taxon>Poaceae</taxon>
        <taxon>PACMAD clade</taxon>
        <taxon>Panicoideae</taxon>
        <taxon>Andropogonodae</taxon>
        <taxon>Andropogoneae</taxon>
        <taxon>Saccharinae</taxon>
        <taxon>Miscanthus</taxon>
    </lineage>
</organism>
<comment type="caution">
    <text evidence="1">The sequence shown here is derived from an EMBL/GenBank/DDBJ whole genome shotgun (WGS) entry which is preliminary data.</text>
</comment>
<accession>A0A811RH39</accession>